<keyword evidence="5" id="KW-0503">Monooxygenase</keyword>
<feature type="domain" description="FAD-binding" evidence="6">
    <location>
        <begin position="118"/>
        <end position="396"/>
    </location>
</feature>
<dbReference type="AlphaFoldDB" id="A0AAV9NXK2"/>
<dbReference type="GO" id="GO:0071949">
    <property type="term" value="F:FAD binding"/>
    <property type="evidence" value="ECO:0007669"/>
    <property type="project" value="InterPro"/>
</dbReference>
<dbReference type="PRINTS" id="PR00420">
    <property type="entry name" value="RNGMNOXGNASE"/>
</dbReference>
<evidence type="ECO:0000313" key="7">
    <source>
        <dbReference type="EMBL" id="KAK5164743.1"/>
    </source>
</evidence>
<reference evidence="7 8" key="1">
    <citation type="submission" date="2023-08" db="EMBL/GenBank/DDBJ databases">
        <title>Black Yeasts Isolated from many extreme environments.</title>
        <authorList>
            <person name="Coleine C."/>
            <person name="Stajich J.E."/>
            <person name="Selbmann L."/>
        </authorList>
    </citation>
    <scope>NUCLEOTIDE SEQUENCE [LARGE SCALE GENOMIC DNA]</scope>
    <source>
        <strain evidence="7 8">CCFEE 5935</strain>
    </source>
</reference>
<dbReference type="Pfam" id="PF01494">
    <property type="entry name" value="FAD_binding_3"/>
    <property type="match status" value="1"/>
</dbReference>
<protein>
    <recommendedName>
        <fullName evidence="6">FAD-binding domain-containing protein</fullName>
    </recommendedName>
</protein>
<dbReference type="InterPro" id="IPR036188">
    <property type="entry name" value="FAD/NAD-bd_sf"/>
</dbReference>
<dbReference type="PANTHER" id="PTHR47178:SF2">
    <property type="entry name" value="FAD-BINDING DOMAIN-CONTAINING PROTEIN"/>
    <property type="match status" value="1"/>
</dbReference>
<dbReference type="Gene3D" id="3.50.50.60">
    <property type="entry name" value="FAD/NAD(P)-binding domain"/>
    <property type="match status" value="1"/>
</dbReference>
<dbReference type="RefSeq" id="XP_064654939.1">
    <property type="nucleotide sequence ID" value="XM_064806634.1"/>
</dbReference>
<sequence>MESQPDFKVLIVGAGICGLLIAQGLKKHGIAFEIFEQESTAGRSRDWGMAYFWSADYLPYLLPQELVDRLPEVQVDPFYKAQPVESMTVTNGLDGSAIKVVPSPGGRRVGRKATRRLMAEGIDIKFNHRLKSISYPTASTVEVSFENGTKASGNVLIGADGGGSRVRRSLLGSLAEPKPLPIYMVNFNARYRNPDHAVFIRSNLRHFVDHGVHPKGMFFLMTLQSVPDPKKPETWSFQITITWPPELSPNKQDPEPPHTLQDLQALTKDWASPKREAIDWLCDSDVTVTDGFFSKNGTHSTTAAVEETDPWQLVIPSDRVSIWLPVLWDNHEGRVTLAGDAAHAMTFHRGQGLNNCIRDAKEIVSGLKKHVKGETALSGVVAAYEKEMLDRGSAEVKTSMEQTLKCHNWEKFQHSPVMKIGGSPIRHVENTEWKKILAEQAMEA</sequence>
<dbReference type="GO" id="GO:0004497">
    <property type="term" value="F:monooxygenase activity"/>
    <property type="evidence" value="ECO:0007669"/>
    <property type="project" value="UniProtKB-KW"/>
</dbReference>
<evidence type="ECO:0000259" key="6">
    <source>
        <dbReference type="Pfam" id="PF01494"/>
    </source>
</evidence>
<dbReference type="EMBL" id="JAVRRT010000018">
    <property type="protein sequence ID" value="KAK5164743.1"/>
    <property type="molecule type" value="Genomic_DNA"/>
</dbReference>
<evidence type="ECO:0000256" key="4">
    <source>
        <dbReference type="ARBA" id="ARBA00023002"/>
    </source>
</evidence>
<dbReference type="InterPro" id="IPR002938">
    <property type="entry name" value="FAD-bd"/>
</dbReference>
<evidence type="ECO:0000256" key="1">
    <source>
        <dbReference type="ARBA" id="ARBA00001974"/>
    </source>
</evidence>
<keyword evidence="3" id="KW-0274">FAD</keyword>
<keyword evidence="8" id="KW-1185">Reference proteome</keyword>
<gene>
    <name evidence="7" type="ORF">LTR77_009406</name>
</gene>
<dbReference type="Proteomes" id="UP001337655">
    <property type="component" value="Unassembled WGS sequence"/>
</dbReference>
<organism evidence="7 8">
    <name type="scientific">Saxophila tyrrhenica</name>
    <dbReference type="NCBI Taxonomy" id="1690608"/>
    <lineage>
        <taxon>Eukaryota</taxon>
        <taxon>Fungi</taxon>
        <taxon>Dikarya</taxon>
        <taxon>Ascomycota</taxon>
        <taxon>Pezizomycotina</taxon>
        <taxon>Dothideomycetes</taxon>
        <taxon>Dothideomycetidae</taxon>
        <taxon>Mycosphaerellales</taxon>
        <taxon>Extremaceae</taxon>
        <taxon>Saxophila</taxon>
    </lineage>
</organism>
<evidence type="ECO:0000256" key="3">
    <source>
        <dbReference type="ARBA" id="ARBA00022827"/>
    </source>
</evidence>
<name>A0AAV9NXK2_9PEZI</name>
<evidence type="ECO:0000313" key="8">
    <source>
        <dbReference type="Proteomes" id="UP001337655"/>
    </source>
</evidence>
<dbReference type="SUPFAM" id="SSF51905">
    <property type="entry name" value="FAD/NAD(P)-binding domain"/>
    <property type="match status" value="1"/>
</dbReference>
<proteinExistence type="predicted"/>
<dbReference type="GeneID" id="89930738"/>
<evidence type="ECO:0000256" key="5">
    <source>
        <dbReference type="ARBA" id="ARBA00023033"/>
    </source>
</evidence>
<evidence type="ECO:0000256" key="2">
    <source>
        <dbReference type="ARBA" id="ARBA00022630"/>
    </source>
</evidence>
<keyword evidence="2" id="KW-0285">Flavoprotein</keyword>
<comment type="cofactor">
    <cofactor evidence="1">
        <name>FAD</name>
        <dbReference type="ChEBI" id="CHEBI:57692"/>
    </cofactor>
</comment>
<dbReference type="PANTHER" id="PTHR47178">
    <property type="entry name" value="MONOOXYGENASE, FAD-BINDING"/>
    <property type="match status" value="1"/>
</dbReference>
<dbReference type="Pfam" id="PF13450">
    <property type="entry name" value="NAD_binding_8"/>
    <property type="match status" value="1"/>
</dbReference>
<keyword evidence="4" id="KW-0560">Oxidoreductase</keyword>
<comment type="caution">
    <text evidence="7">The sequence shown here is derived from an EMBL/GenBank/DDBJ whole genome shotgun (WGS) entry which is preliminary data.</text>
</comment>
<accession>A0AAV9NXK2</accession>